<dbReference type="EMBL" id="FNQB01000003">
    <property type="protein sequence ID" value="SDZ50618.1"/>
    <property type="molecule type" value="Genomic_DNA"/>
</dbReference>
<sequence length="108" mass="12207">MLQPREQDQRWRGCFETVPVHLQPVLMVLLSGITDAAACNRLHVSPRTFSRRLAELLDHFGVETRFQAGMEFAMSCRGRSRSHVVETRPAPCQPPRPRIAGRTDPTGL</sequence>
<evidence type="ECO:0008006" key="4">
    <source>
        <dbReference type="Google" id="ProtNLM"/>
    </source>
</evidence>
<reference evidence="3" key="1">
    <citation type="submission" date="2016-10" db="EMBL/GenBank/DDBJ databases">
        <authorList>
            <person name="Varghese N."/>
            <person name="Submissions S."/>
        </authorList>
    </citation>
    <scope>NUCLEOTIDE SEQUENCE [LARGE SCALE GENOMIC DNA]</scope>
    <source>
        <strain evidence="3">DSM 44718</strain>
    </source>
</reference>
<dbReference type="Gene3D" id="1.10.10.10">
    <property type="entry name" value="Winged helix-like DNA-binding domain superfamily/Winged helix DNA-binding domain"/>
    <property type="match status" value="1"/>
</dbReference>
<dbReference type="STRING" id="137265.SAMN05421684_5934"/>
<evidence type="ECO:0000256" key="1">
    <source>
        <dbReference type="SAM" id="MobiDB-lite"/>
    </source>
</evidence>
<proteinExistence type="predicted"/>
<name>A0A1H3TL71_9ACTN</name>
<organism evidence="2 3">
    <name type="scientific">Asanoa ishikariensis</name>
    <dbReference type="NCBI Taxonomy" id="137265"/>
    <lineage>
        <taxon>Bacteria</taxon>
        <taxon>Bacillati</taxon>
        <taxon>Actinomycetota</taxon>
        <taxon>Actinomycetes</taxon>
        <taxon>Micromonosporales</taxon>
        <taxon>Micromonosporaceae</taxon>
        <taxon>Asanoa</taxon>
    </lineage>
</organism>
<dbReference type="RefSeq" id="WP_090799874.1">
    <property type="nucleotide sequence ID" value="NZ_BOND01000001.1"/>
</dbReference>
<dbReference type="OrthoDB" id="4266042at2"/>
<accession>A0A1H3TL71</accession>
<evidence type="ECO:0000313" key="3">
    <source>
        <dbReference type="Proteomes" id="UP000199632"/>
    </source>
</evidence>
<evidence type="ECO:0000313" key="2">
    <source>
        <dbReference type="EMBL" id="SDZ50618.1"/>
    </source>
</evidence>
<dbReference type="Proteomes" id="UP000199632">
    <property type="component" value="Unassembled WGS sequence"/>
</dbReference>
<feature type="region of interest" description="Disordered" evidence="1">
    <location>
        <begin position="85"/>
        <end position="108"/>
    </location>
</feature>
<dbReference type="InterPro" id="IPR036388">
    <property type="entry name" value="WH-like_DNA-bd_sf"/>
</dbReference>
<protein>
    <recommendedName>
        <fullName evidence="4">PucR C-terminal helix-turn-helix domain-containing protein</fullName>
    </recommendedName>
</protein>
<keyword evidence="3" id="KW-1185">Reference proteome</keyword>
<dbReference type="AlphaFoldDB" id="A0A1H3TL71"/>
<gene>
    <name evidence="2" type="ORF">SAMN05421684_5934</name>
</gene>